<dbReference type="SMART" id="SM00346">
    <property type="entry name" value="HTH_ICLR"/>
    <property type="match status" value="1"/>
</dbReference>
<dbReference type="InterPro" id="IPR014757">
    <property type="entry name" value="Tscrpt_reg_IclR_C"/>
</dbReference>
<protein>
    <submittedName>
        <fullName evidence="6">IclR family transcriptional regulator</fullName>
    </submittedName>
</protein>
<dbReference type="InterPro" id="IPR029016">
    <property type="entry name" value="GAF-like_dom_sf"/>
</dbReference>
<evidence type="ECO:0000313" key="6">
    <source>
        <dbReference type="EMBL" id="QBQ98754.1"/>
    </source>
</evidence>
<feature type="domain" description="HTH iclR-type" evidence="4">
    <location>
        <begin position="12"/>
        <end position="74"/>
    </location>
</feature>
<keyword evidence="2" id="KW-0238">DNA-binding</keyword>
<dbReference type="SUPFAM" id="SSF46785">
    <property type="entry name" value="Winged helix' DNA-binding domain"/>
    <property type="match status" value="1"/>
</dbReference>
<evidence type="ECO:0000256" key="2">
    <source>
        <dbReference type="ARBA" id="ARBA00023125"/>
    </source>
</evidence>
<dbReference type="InterPro" id="IPR005471">
    <property type="entry name" value="Tscrpt_reg_IclR_N"/>
</dbReference>
<keyword evidence="7" id="KW-1185">Reference proteome</keyword>
<dbReference type="GO" id="GO:0003700">
    <property type="term" value="F:DNA-binding transcription factor activity"/>
    <property type="evidence" value="ECO:0007669"/>
    <property type="project" value="TreeGrafter"/>
</dbReference>
<evidence type="ECO:0000256" key="1">
    <source>
        <dbReference type="ARBA" id="ARBA00023015"/>
    </source>
</evidence>
<reference evidence="6 7" key="1">
    <citation type="submission" date="2019-03" db="EMBL/GenBank/DDBJ databases">
        <title>Paraburkholderia sp. 7MH5, isolated from subtropical forest soil.</title>
        <authorList>
            <person name="Gao Z.-H."/>
            <person name="Qiu L.-H."/>
        </authorList>
    </citation>
    <scope>NUCLEOTIDE SEQUENCE [LARGE SCALE GENOMIC DNA]</scope>
    <source>
        <strain evidence="6 7">7MH5</strain>
    </source>
</reference>
<dbReference type="AlphaFoldDB" id="A0A4P7CX52"/>
<dbReference type="SUPFAM" id="SSF55781">
    <property type="entry name" value="GAF domain-like"/>
    <property type="match status" value="1"/>
</dbReference>
<keyword evidence="3" id="KW-0804">Transcription</keyword>
<dbReference type="Gene3D" id="3.30.450.40">
    <property type="match status" value="1"/>
</dbReference>
<dbReference type="PROSITE" id="PS51077">
    <property type="entry name" value="HTH_ICLR"/>
    <property type="match status" value="1"/>
</dbReference>
<evidence type="ECO:0000256" key="3">
    <source>
        <dbReference type="ARBA" id="ARBA00023163"/>
    </source>
</evidence>
<proteinExistence type="predicted"/>
<name>A0A4P7CX52_9BURK</name>
<evidence type="ECO:0000259" key="4">
    <source>
        <dbReference type="PROSITE" id="PS51077"/>
    </source>
</evidence>
<evidence type="ECO:0000259" key="5">
    <source>
        <dbReference type="PROSITE" id="PS51078"/>
    </source>
</evidence>
<dbReference type="PANTHER" id="PTHR30136:SF33">
    <property type="entry name" value="TRANSCRIPTIONAL REGULATORY PROTEIN"/>
    <property type="match status" value="1"/>
</dbReference>
<dbReference type="GO" id="GO:0003677">
    <property type="term" value="F:DNA binding"/>
    <property type="evidence" value="ECO:0007669"/>
    <property type="project" value="UniProtKB-KW"/>
</dbReference>
<dbReference type="Proteomes" id="UP000295727">
    <property type="component" value="Chromosome 2"/>
</dbReference>
<accession>A0A4P7CX52</accession>
<dbReference type="PANTHER" id="PTHR30136">
    <property type="entry name" value="HELIX-TURN-HELIX TRANSCRIPTIONAL REGULATOR, ICLR FAMILY"/>
    <property type="match status" value="1"/>
</dbReference>
<organism evidence="6 7">
    <name type="scientific">Paraburkholderia pallida</name>
    <dbReference type="NCBI Taxonomy" id="2547399"/>
    <lineage>
        <taxon>Bacteria</taxon>
        <taxon>Pseudomonadati</taxon>
        <taxon>Pseudomonadota</taxon>
        <taxon>Betaproteobacteria</taxon>
        <taxon>Burkholderiales</taxon>
        <taxon>Burkholderiaceae</taxon>
        <taxon>Paraburkholderia</taxon>
    </lineage>
</organism>
<dbReference type="KEGG" id="ppai:E1956_15880"/>
<dbReference type="PROSITE" id="PS51078">
    <property type="entry name" value="ICLR_ED"/>
    <property type="match status" value="1"/>
</dbReference>
<dbReference type="EMBL" id="CP038149">
    <property type="protein sequence ID" value="QBQ98754.1"/>
    <property type="molecule type" value="Genomic_DNA"/>
</dbReference>
<keyword evidence="1" id="KW-0805">Transcription regulation</keyword>
<sequence length="264" mass="28454">MGSSMPRPTQVTLTLDRGLQILRAFHADRVPLTNGELASRTGLSRSSVSRFTSTLIHEGYIRRVAGGPQFELTMGVFAIGQSYLATSLVTQLAQPLMQRLADRLDVSVALAVPDQLEMLYIAYQCGARISTLQLGVGSLLPMGTTAIGRAWLGGLSESMRERYIARLLAAAGPQAEALRAGIETAKEDLRSNGVCLSAGEYQRNAYGIALPIRLQRAQTLMALSCGAVEPKLDIDAARNRIVPALRQAAVELESLLCEVEFKAP</sequence>
<dbReference type="InterPro" id="IPR036390">
    <property type="entry name" value="WH_DNA-bd_sf"/>
</dbReference>
<dbReference type="Pfam" id="PF01614">
    <property type="entry name" value="IclR_C"/>
    <property type="match status" value="1"/>
</dbReference>
<dbReference type="Gene3D" id="1.10.10.10">
    <property type="entry name" value="Winged helix-like DNA-binding domain superfamily/Winged helix DNA-binding domain"/>
    <property type="match status" value="1"/>
</dbReference>
<dbReference type="OrthoDB" id="5401369at2"/>
<dbReference type="Pfam" id="PF09339">
    <property type="entry name" value="HTH_IclR"/>
    <property type="match status" value="1"/>
</dbReference>
<gene>
    <name evidence="6" type="ORF">E1956_15880</name>
</gene>
<dbReference type="InterPro" id="IPR050707">
    <property type="entry name" value="HTH_MetabolicPath_Reg"/>
</dbReference>
<evidence type="ECO:0000313" key="7">
    <source>
        <dbReference type="Proteomes" id="UP000295727"/>
    </source>
</evidence>
<dbReference type="InterPro" id="IPR036388">
    <property type="entry name" value="WH-like_DNA-bd_sf"/>
</dbReference>
<feature type="domain" description="IclR-ED" evidence="5">
    <location>
        <begin position="75"/>
        <end position="258"/>
    </location>
</feature>
<dbReference type="GO" id="GO:0045892">
    <property type="term" value="P:negative regulation of DNA-templated transcription"/>
    <property type="evidence" value="ECO:0007669"/>
    <property type="project" value="TreeGrafter"/>
</dbReference>